<comment type="catalytic activity">
    <reaction evidence="1 13">
        <text>4 hydroquinone + O2 = 4 benzosemiquinone + 2 H2O</text>
        <dbReference type="Rhea" id="RHEA:11276"/>
        <dbReference type="ChEBI" id="CHEBI:15377"/>
        <dbReference type="ChEBI" id="CHEBI:15379"/>
        <dbReference type="ChEBI" id="CHEBI:17594"/>
        <dbReference type="ChEBI" id="CHEBI:17977"/>
        <dbReference type="EC" id="1.10.3.2"/>
    </reaction>
</comment>
<evidence type="ECO:0000256" key="8">
    <source>
        <dbReference type="ARBA" id="ARBA00022723"/>
    </source>
</evidence>
<evidence type="ECO:0000256" key="13">
    <source>
        <dbReference type="RuleBase" id="RU361119"/>
    </source>
</evidence>
<dbReference type="InterPro" id="IPR045087">
    <property type="entry name" value="Cu-oxidase_fam"/>
</dbReference>
<keyword evidence="10 13" id="KW-0560">Oxidoreductase</keyword>
<proteinExistence type="inferred from homology"/>
<evidence type="ECO:0000259" key="14">
    <source>
        <dbReference type="Pfam" id="PF00394"/>
    </source>
</evidence>
<organism evidence="17 18">
    <name type="scientific">Kingdonia uniflora</name>
    <dbReference type="NCBI Taxonomy" id="39325"/>
    <lineage>
        <taxon>Eukaryota</taxon>
        <taxon>Viridiplantae</taxon>
        <taxon>Streptophyta</taxon>
        <taxon>Embryophyta</taxon>
        <taxon>Tracheophyta</taxon>
        <taxon>Spermatophyta</taxon>
        <taxon>Magnoliopsida</taxon>
        <taxon>Ranunculales</taxon>
        <taxon>Circaeasteraceae</taxon>
        <taxon>Kingdonia</taxon>
    </lineage>
</organism>
<feature type="domain" description="Plastocyanin-like" evidence="14">
    <location>
        <begin position="698"/>
        <end position="848"/>
    </location>
</feature>
<name>A0A7J7NWW1_9MAGN</name>
<dbReference type="Proteomes" id="UP000541444">
    <property type="component" value="Unassembled WGS sequence"/>
</dbReference>
<dbReference type="InterPro" id="IPR017761">
    <property type="entry name" value="Laccase"/>
</dbReference>
<feature type="domain" description="Plastocyanin-like" evidence="15">
    <location>
        <begin position="417"/>
        <end position="550"/>
    </location>
</feature>
<dbReference type="Pfam" id="PF07731">
    <property type="entry name" value="Cu-oxidase_2"/>
    <property type="match status" value="2"/>
</dbReference>
<comment type="similarity">
    <text evidence="4 13">Belongs to the multicopper oxidase family.</text>
</comment>
<dbReference type="Pfam" id="PF00394">
    <property type="entry name" value="Cu-oxidase"/>
    <property type="match status" value="2"/>
</dbReference>
<accession>A0A7J7NWW1</accession>
<reference evidence="17 18" key="1">
    <citation type="journal article" date="2020" name="IScience">
        <title>Genome Sequencing of the Endangered Kingdonia uniflora (Circaeasteraceae, Ranunculales) Reveals Potential Mechanisms of Evolutionary Specialization.</title>
        <authorList>
            <person name="Sun Y."/>
            <person name="Deng T."/>
            <person name="Zhang A."/>
            <person name="Moore M.J."/>
            <person name="Landis J.B."/>
            <person name="Lin N."/>
            <person name="Zhang H."/>
            <person name="Zhang X."/>
            <person name="Huang J."/>
            <person name="Zhang X."/>
            <person name="Sun H."/>
            <person name="Wang H."/>
        </authorList>
    </citation>
    <scope>NUCLEOTIDE SEQUENCE [LARGE SCALE GENOMIC DNA]</scope>
    <source>
        <strain evidence="17">TB1705</strain>
        <tissue evidence="17">Leaf</tissue>
    </source>
</reference>
<dbReference type="InterPro" id="IPR008972">
    <property type="entry name" value="Cupredoxin"/>
</dbReference>
<gene>
    <name evidence="17" type="ORF">GIB67_005123</name>
</gene>
<dbReference type="InterPro" id="IPR001117">
    <property type="entry name" value="Cu-oxidase_2nd"/>
</dbReference>
<sequence length="1294" mass="145273">MFSSKKGLIFIALVFLLLSIAWGKIYNRRFVLKEVSYTRLCKTKNILTINGQFPGPTIYVHRGDTIAVDFYNNADHNVTLHWHGVEQPGNPWTDGPEYITQCPVQPGMSFKYTIVLSIEVGTLWWHAHSDWTRATVYGAIVIYPDLGATYPFPKPHGQVPILLGSWWKRDVMEVLADALKYGGSPNLSDAHTINGQPGDLYPCSKKGTFRMLVEQGKTYLLRIVSAEMNTELFFSIAQHQLTLVGRDGAYVKPFTTDTLMITPGQTMDVLLKADQPHDNYYMAARAYASAIGVAFVNTTTTAILQYYKRKHIPPLSSLSPIFPSLPYYNDTRLAINFTRSIKSLANKDHPINVPLTVDKRMLITISVNTLPCVNNTCEGPRGTRFSASLNNISFVKPSIDILSAYYSSINGVFDSNFPSKPPVKFNYTADSFPTDFLTTKLGTKVKVLDFNSSVEIIFQGTNLLAGENHPIHLHGYSFYVVGSGFGNFDKKKDPLTYNFVDPPKVNTIGVPKNGWATIRFRADNPGVWFMHCHLERHTSWGMDTVFIVKNALVLFLLNNIAWGKIYNRRFVLREVPYTRLCNTKNILTINGQFPGPTLYVHRGDTLDVDFYNDADHNVTLHWHGVEQPGNPWTDGPEYITQCPVQPGTSFKYTIVLSIEVGTLWWHAHSDWTRATVYGAIIVYPELGSTYPFPKPLDNVPILLGSWWKRDVMEVLQDTLKYGGAPNISDAHTINGQPGDLYPCSKKGTFRLLVEQGKTYLLRIVSAEMNVELFFSIAGHQLTLAGRDGAYVKPFTTDILMIAPGQTMDVLLKADQPHGNYYMAARAYASAVGVEFDNTTTTAIIQYHKPNHVPPLSSSSPLFPSLPDYNDTQLAINFTRRIKSLVSTDHPMHVPLTVDKRMLITISVNTLPCVNNSCEGPRGTRLSASLNNISFVKPSIDILSAYYSSINGVFDSNFPSKPPVKFNYTADTFPTDFLTAKLGTKVKVLDFNSSVEITFQGTNLLAGEHHPIHLHGYSFYVVGLGFGNFDKKKDPLTYNFVDPPKLNTVGVPKNGWATIRFKADNPVHDRLGHRGRNTVLPQIQQEPVLHWSHINPPLPAGAVINLQPQEEQNREKPRVSVYDHMGEATGEHNPAKGPTTRRVVTSRQHLTSEQVDKHIKELLDAQILNGRINYARLKKSPLAQELLDVEVPTSFRTPTIQKYEGGDPVEHFQEFQDSLGLYSSFNYILCRLFPTSLKDEPLRLFHTLDEGSILTFEQFCELWTSQGTSDLQQAADIRGYDGKGQQFHRPQKTDD</sequence>
<keyword evidence="11 13" id="KW-0186">Copper</keyword>
<dbReference type="OrthoDB" id="2121828at2759"/>
<dbReference type="EC" id="1.10.3.2" evidence="5 13"/>
<feature type="domain" description="Plastocyanin-like" evidence="15">
    <location>
        <begin position="957"/>
        <end position="1065"/>
    </location>
</feature>
<comment type="caution">
    <text evidence="17">The sequence shown here is derived from an EMBL/GenBank/DDBJ whole genome shotgun (WGS) entry which is preliminary data.</text>
</comment>
<evidence type="ECO:0000256" key="10">
    <source>
        <dbReference type="ARBA" id="ARBA00023002"/>
    </source>
</evidence>
<keyword evidence="6 13" id="KW-0052">Apoplast</keyword>
<keyword evidence="8 13" id="KW-0479">Metal-binding</keyword>
<dbReference type="GO" id="GO:0005507">
    <property type="term" value="F:copper ion binding"/>
    <property type="evidence" value="ECO:0007669"/>
    <property type="project" value="InterPro"/>
</dbReference>
<dbReference type="GO" id="GO:0048046">
    <property type="term" value="C:apoplast"/>
    <property type="evidence" value="ECO:0007669"/>
    <property type="project" value="UniProtKB-SubCell"/>
</dbReference>
<comment type="subcellular location">
    <subcellularLocation>
        <location evidence="3 13">Secreted</location>
        <location evidence="3 13">Extracellular space</location>
        <location evidence="3 13">Apoplast</location>
    </subcellularLocation>
</comment>
<comment type="cofactor">
    <cofactor evidence="13">
        <name>Cu cation</name>
        <dbReference type="ChEBI" id="CHEBI:23378"/>
    </cofactor>
    <text evidence="13">Binds 4 Cu cations per monomer.</text>
</comment>
<dbReference type="InterPro" id="IPR034289">
    <property type="entry name" value="CuRO_3_LCC"/>
</dbReference>
<evidence type="ECO:0000313" key="18">
    <source>
        <dbReference type="Proteomes" id="UP000541444"/>
    </source>
</evidence>
<dbReference type="GO" id="GO:0046274">
    <property type="term" value="P:lignin catabolic process"/>
    <property type="evidence" value="ECO:0007669"/>
    <property type="project" value="UniProtKB-KW"/>
</dbReference>
<dbReference type="InterPro" id="IPR011707">
    <property type="entry name" value="Cu-oxidase-like_N"/>
</dbReference>
<keyword evidence="7 13" id="KW-0964">Secreted</keyword>
<dbReference type="CDD" id="cd13897">
    <property type="entry name" value="CuRO_3_LCC_plant"/>
    <property type="match status" value="1"/>
</dbReference>
<dbReference type="Pfam" id="PF07732">
    <property type="entry name" value="Cu-oxidase_3"/>
    <property type="match status" value="2"/>
</dbReference>
<evidence type="ECO:0000256" key="3">
    <source>
        <dbReference type="ARBA" id="ARBA00004271"/>
    </source>
</evidence>
<evidence type="ECO:0000256" key="7">
    <source>
        <dbReference type="ARBA" id="ARBA00022525"/>
    </source>
</evidence>
<dbReference type="SUPFAM" id="SSF49503">
    <property type="entry name" value="Cupredoxins"/>
    <property type="match status" value="6"/>
</dbReference>
<dbReference type="InterPro" id="IPR034288">
    <property type="entry name" value="CuRO_1_LCC"/>
</dbReference>
<feature type="domain" description="Plastocyanin-like" evidence="14">
    <location>
        <begin position="158"/>
        <end position="308"/>
    </location>
</feature>
<evidence type="ECO:0000256" key="6">
    <source>
        <dbReference type="ARBA" id="ARBA00022523"/>
    </source>
</evidence>
<evidence type="ECO:0000256" key="1">
    <source>
        <dbReference type="ARBA" id="ARBA00000349"/>
    </source>
</evidence>
<keyword evidence="12 13" id="KW-0439">Lignin degradation</keyword>
<protein>
    <recommendedName>
        <fullName evidence="5 13">Laccase</fullName>
        <ecNumber evidence="5 13">1.10.3.2</ecNumber>
    </recommendedName>
    <alternativeName>
        <fullName evidence="13">Benzenediol:oxygen oxidoreductase</fullName>
    </alternativeName>
    <alternativeName>
        <fullName evidence="13">Diphenol oxidase</fullName>
    </alternativeName>
    <alternativeName>
        <fullName evidence="13">Urishiol oxidase</fullName>
    </alternativeName>
</protein>
<dbReference type="FunFam" id="2.60.40.420:FF:000049">
    <property type="entry name" value="Laccase"/>
    <property type="match status" value="2"/>
</dbReference>
<evidence type="ECO:0000256" key="9">
    <source>
        <dbReference type="ARBA" id="ARBA00022737"/>
    </source>
</evidence>
<dbReference type="EMBL" id="JACGCM010000493">
    <property type="protein sequence ID" value="KAF6171434.1"/>
    <property type="molecule type" value="Genomic_DNA"/>
</dbReference>
<evidence type="ECO:0000256" key="11">
    <source>
        <dbReference type="ARBA" id="ARBA00023008"/>
    </source>
</evidence>
<evidence type="ECO:0000256" key="4">
    <source>
        <dbReference type="ARBA" id="ARBA00010609"/>
    </source>
</evidence>
<dbReference type="PROSITE" id="PS00079">
    <property type="entry name" value="MULTICOPPER_OXIDASE1"/>
    <property type="match status" value="1"/>
</dbReference>
<keyword evidence="9 13" id="KW-0677">Repeat</keyword>
<dbReference type="InterPro" id="IPR033138">
    <property type="entry name" value="Cu_oxidase_CS"/>
</dbReference>
<dbReference type="PANTHER" id="PTHR11709">
    <property type="entry name" value="MULTI-COPPER OXIDASE"/>
    <property type="match status" value="1"/>
</dbReference>
<dbReference type="InterPro" id="IPR011706">
    <property type="entry name" value="Cu-oxidase_C"/>
</dbReference>
<dbReference type="InterPro" id="IPR034285">
    <property type="entry name" value="CuRO_2_LCC"/>
</dbReference>
<dbReference type="NCBIfam" id="TIGR03389">
    <property type="entry name" value="laccase"/>
    <property type="match status" value="2"/>
</dbReference>
<evidence type="ECO:0000259" key="16">
    <source>
        <dbReference type="Pfam" id="PF07732"/>
    </source>
</evidence>
<dbReference type="CDD" id="cd13849">
    <property type="entry name" value="CuRO_1_LCC_plant"/>
    <property type="match status" value="2"/>
</dbReference>
<feature type="domain" description="Plastocyanin-like" evidence="16">
    <location>
        <begin position="575"/>
        <end position="685"/>
    </location>
</feature>
<dbReference type="InterPro" id="IPR002355">
    <property type="entry name" value="Cu_oxidase_Cu_BS"/>
</dbReference>
<comment type="function">
    <text evidence="2 13">Lignin degradation and detoxification of lignin-derived products.</text>
</comment>
<evidence type="ECO:0000256" key="12">
    <source>
        <dbReference type="ARBA" id="ARBA00023185"/>
    </source>
</evidence>
<evidence type="ECO:0000256" key="5">
    <source>
        <dbReference type="ARBA" id="ARBA00012297"/>
    </source>
</evidence>
<evidence type="ECO:0000313" key="17">
    <source>
        <dbReference type="EMBL" id="KAF6171434.1"/>
    </source>
</evidence>
<dbReference type="CDD" id="cd13875">
    <property type="entry name" value="CuRO_2_LCC_plant"/>
    <property type="match status" value="2"/>
</dbReference>
<feature type="domain" description="Plastocyanin-like" evidence="16">
    <location>
        <begin position="34"/>
        <end position="144"/>
    </location>
</feature>
<dbReference type="Gene3D" id="2.60.40.420">
    <property type="entry name" value="Cupredoxins - blue copper proteins"/>
    <property type="match status" value="6"/>
</dbReference>
<dbReference type="PROSITE" id="PS00080">
    <property type="entry name" value="MULTICOPPER_OXIDASE2"/>
    <property type="match status" value="1"/>
</dbReference>
<keyword evidence="18" id="KW-1185">Reference proteome</keyword>
<evidence type="ECO:0000259" key="15">
    <source>
        <dbReference type="Pfam" id="PF07731"/>
    </source>
</evidence>
<dbReference type="PANTHER" id="PTHR11709:SF262">
    <property type="entry name" value="LACCASE-14"/>
    <property type="match status" value="1"/>
</dbReference>
<evidence type="ECO:0000256" key="2">
    <source>
        <dbReference type="ARBA" id="ARBA00002075"/>
    </source>
</evidence>
<dbReference type="GO" id="GO:0052716">
    <property type="term" value="F:hydroquinone:oxygen oxidoreductase activity"/>
    <property type="evidence" value="ECO:0007669"/>
    <property type="project" value="UniProtKB-EC"/>
</dbReference>